<dbReference type="PANTHER" id="PTHR16305">
    <property type="entry name" value="TESTICULAR SOLUBLE ADENYLYL CYCLASE"/>
    <property type="match status" value="1"/>
</dbReference>
<dbReference type="PRINTS" id="PR00038">
    <property type="entry name" value="HTHLUXR"/>
</dbReference>
<dbReference type="eggNOG" id="COG2909">
    <property type="taxonomic scope" value="Bacteria"/>
</dbReference>
<evidence type="ECO:0000256" key="1">
    <source>
        <dbReference type="ARBA" id="ARBA00022741"/>
    </source>
</evidence>
<dbReference type="InterPro" id="IPR016032">
    <property type="entry name" value="Sig_transdc_resp-reg_C-effctor"/>
</dbReference>
<feature type="domain" description="HTH luxR-type" evidence="3">
    <location>
        <begin position="884"/>
        <end position="949"/>
    </location>
</feature>
<dbReference type="EMBL" id="AWSA01000070">
    <property type="protein sequence ID" value="EWS99820.1"/>
    <property type="molecule type" value="Genomic_DNA"/>
</dbReference>
<gene>
    <name evidence="4" type="ORF">N865_20745</name>
</gene>
<protein>
    <recommendedName>
        <fullName evidence="3">HTH luxR-type domain-containing protein</fullName>
    </recommendedName>
</protein>
<dbReference type="InterPro" id="IPR036388">
    <property type="entry name" value="WH-like_DNA-bd_sf"/>
</dbReference>
<proteinExistence type="predicted"/>
<dbReference type="SMART" id="SM00421">
    <property type="entry name" value="HTH_LUXR"/>
    <property type="match status" value="1"/>
</dbReference>
<dbReference type="Pfam" id="PF00196">
    <property type="entry name" value="GerE"/>
    <property type="match status" value="1"/>
</dbReference>
<reference evidence="4 5" key="1">
    <citation type="submission" date="2013-08" db="EMBL/GenBank/DDBJ databases">
        <title>Intrasporangium oryzae NRRL B-24470.</title>
        <authorList>
            <person name="Liu H."/>
            <person name="Wang G."/>
        </authorList>
    </citation>
    <scope>NUCLEOTIDE SEQUENCE [LARGE SCALE GENOMIC DNA]</scope>
    <source>
        <strain evidence="4 5">NRRL B-24470</strain>
    </source>
</reference>
<dbReference type="RefSeq" id="WP_034809933.1">
    <property type="nucleotide sequence ID" value="NZ_AWSA01000070.1"/>
</dbReference>
<dbReference type="AlphaFoldDB" id="W9G147"/>
<accession>W9G147</accession>
<dbReference type="STRING" id="1386089.N865_20745"/>
<dbReference type="PANTHER" id="PTHR16305:SF35">
    <property type="entry name" value="TRANSCRIPTIONAL ACTIVATOR DOMAIN"/>
    <property type="match status" value="1"/>
</dbReference>
<dbReference type="InterPro" id="IPR027417">
    <property type="entry name" value="P-loop_NTPase"/>
</dbReference>
<dbReference type="PROSITE" id="PS50043">
    <property type="entry name" value="HTH_LUXR_2"/>
    <property type="match status" value="1"/>
</dbReference>
<comment type="caution">
    <text evidence="4">The sequence shown here is derived from an EMBL/GenBank/DDBJ whole genome shotgun (WGS) entry which is preliminary data.</text>
</comment>
<dbReference type="GO" id="GO:0005524">
    <property type="term" value="F:ATP binding"/>
    <property type="evidence" value="ECO:0007669"/>
    <property type="project" value="UniProtKB-KW"/>
</dbReference>
<dbReference type="GO" id="GO:0006355">
    <property type="term" value="P:regulation of DNA-templated transcription"/>
    <property type="evidence" value="ECO:0007669"/>
    <property type="project" value="InterPro"/>
</dbReference>
<dbReference type="GO" id="GO:0004016">
    <property type="term" value="F:adenylate cyclase activity"/>
    <property type="evidence" value="ECO:0007669"/>
    <property type="project" value="TreeGrafter"/>
</dbReference>
<keyword evidence="1" id="KW-0547">Nucleotide-binding</keyword>
<dbReference type="CDD" id="cd06170">
    <property type="entry name" value="LuxR_C_like"/>
    <property type="match status" value="1"/>
</dbReference>
<dbReference type="Pfam" id="PF13191">
    <property type="entry name" value="AAA_16"/>
    <property type="match status" value="1"/>
</dbReference>
<keyword evidence="2" id="KW-0067">ATP-binding</keyword>
<evidence type="ECO:0000313" key="4">
    <source>
        <dbReference type="EMBL" id="EWS99820.1"/>
    </source>
</evidence>
<evidence type="ECO:0000256" key="2">
    <source>
        <dbReference type="ARBA" id="ARBA00022840"/>
    </source>
</evidence>
<dbReference type="GO" id="GO:0003677">
    <property type="term" value="F:DNA binding"/>
    <property type="evidence" value="ECO:0007669"/>
    <property type="project" value="InterPro"/>
</dbReference>
<evidence type="ECO:0000313" key="5">
    <source>
        <dbReference type="Proteomes" id="UP000019489"/>
    </source>
</evidence>
<dbReference type="InterPro" id="IPR000792">
    <property type="entry name" value="Tscrpt_reg_LuxR_C"/>
</dbReference>
<dbReference type="PATRIC" id="fig|1386089.3.peg.3981"/>
<evidence type="ECO:0000259" key="3">
    <source>
        <dbReference type="PROSITE" id="PS50043"/>
    </source>
</evidence>
<keyword evidence="5" id="KW-1185">Reference proteome</keyword>
<dbReference type="Gene3D" id="1.10.10.10">
    <property type="entry name" value="Winged helix-like DNA-binding domain superfamily/Winged helix DNA-binding domain"/>
    <property type="match status" value="1"/>
</dbReference>
<organism evidence="4 5">
    <name type="scientific">Intrasporangium oryzae NRRL B-24470</name>
    <dbReference type="NCBI Taxonomy" id="1386089"/>
    <lineage>
        <taxon>Bacteria</taxon>
        <taxon>Bacillati</taxon>
        <taxon>Actinomycetota</taxon>
        <taxon>Actinomycetes</taxon>
        <taxon>Micrococcales</taxon>
        <taxon>Intrasporangiaceae</taxon>
        <taxon>Intrasporangium</taxon>
    </lineage>
</organism>
<sequence>MSGGEPLIGREPELALTDRLLKSVAGKPEPWDPSQARALLVVGDAGVGKTTLAHAILDHALRLGLAGGVGHCLDLATGTAFAPVTEALRQVVASRSHLPGLDATAAQWLSPDAIAEGNVLERLLGATAELAREQAIVVVIEDLHWSDRSTRDYVVALVRTSRAPMLLVVTTRSDDLTAEHPGRSAISELSLSAGTTRLALEPLTEAGVAELGRRRLGRPLSAAELDTIMARSRGNPLYAEEIMTAPGERVPSSLRDLLLRHVVGLSAPAAALVRLASVGGAVLDLDLLRDASGLDTTRFEALTREALAANVFTRHGDQFAFRHALLREAVEDGLLPSERVALHRAFVDILRERTEVGSAAVRWRANAALAVHAAAADDQGTALLAHINAGRAAQRSGASEAGDHFESALALWPDVPDASQLAGISEAEVAALAAESLLTFFQAERVEGLLRRAVDRLDSVDNPLAASRVLTVVAHGRHHGGGLLDPWTAVERSIALASDQPSVELSRALKAKALLHVRGHEFSRALIAANEAVEIAQRVESLSAEYDARFLAGTVLSCLGRLSAGNLAFRSSIALAQRAQATGSALVIQGELAWGLICSGHIEEGCALARQGESAAYREGLLRAATFNGEQELAVLIWQGRLAEARQRLDGLVRAGYDENRSRWFEADLLLAEGELEAALAIEELTIQADLRAPQSDPDDTVRRVELFEQLGDVAREVDTAHRQLLSPEPESPTSAAVQARCAFQALSAAAHTTYTVPEDLPQSAADALAVARRFLTDDWAQSWYGAQHAAAEAYAAQLEGRPAIDSWTHAVELAAHYGAFFALRPQLELSLEELRHGKRDAGKEHLVAVWRSAQSMGARWFSQRAATEARRHRVSLPAGPGHGPSPLDRLTPRERDVLELLAQGATNRAIARTLFISERTAALHVSSILAKLDVTNRGEAAAVARRTTDA</sequence>
<dbReference type="SUPFAM" id="SSF46894">
    <property type="entry name" value="C-terminal effector domain of the bipartite response regulators"/>
    <property type="match status" value="1"/>
</dbReference>
<dbReference type="InterPro" id="IPR041664">
    <property type="entry name" value="AAA_16"/>
</dbReference>
<name>W9G147_9MICO</name>
<dbReference type="GO" id="GO:0005737">
    <property type="term" value="C:cytoplasm"/>
    <property type="evidence" value="ECO:0007669"/>
    <property type="project" value="TreeGrafter"/>
</dbReference>
<dbReference type="Proteomes" id="UP000019489">
    <property type="component" value="Unassembled WGS sequence"/>
</dbReference>
<dbReference type="OrthoDB" id="5476461at2"/>
<dbReference type="SUPFAM" id="SSF52540">
    <property type="entry name" value="P-loop containing nucleoside triphosphate hydrolases"/>
    <property type="match status" value="1"/>
</dbReference>